<gene>
    <name evidence="1" type="ORF">CALVIDRAFT_557067</name>
</gene>
<dbReference type="Proteomes" id="UP000076738">
    <property type="component" value="Unassembled WGS sequence"/>
</dbReference>
<proteinExistence type="predicted"/>
<dbReference type="STRING" id="1330018.A0A167JB18"/>
<organism evidence="1 2">
    <name type="scientific">Calocera viscosa (strain TUFC12733)</name>
    <dbReference type="NCBI Taxonomy" id="1330018"/>
    <lineage>
        <taxon>Eukaryota</taxon>
        <taxon>Fungi</taxon>
        <taxon>Dikarya</taxon>
        <taxon>Basidiomycota</taxon>
        <taxon>Agaricomycotina</taxon>
        <taxon>Dacrymycetes</taxon>
        <taxon>Dacrymycetales</taxon>
        <taxon>Dacrymycetaceae</taxon>
        <taxon>Calocera</taxon>
    </lineage>
</organism>
<name>A0A167JB18_CALVF</name>
<sequence>MPEISEYFHFDRNAYWQKIRTLPHHELQLKEQGKRRNKIGAATGIGASVAAAPFTFGLSLGGAALSARAFAIEKDKLYLLQYEMYLRGLPALEATARDWIIPFGTHMGGIFAGGGIGLGLEHAIAPVATPAIHALASTTATHPVQFDVSSAANGFVNGVSHTSHGIAAAATGHAGNVQQACMRVVEPRSQPWVGVRIPGAIIT</sequence>
<accession>A0A167JB18</accession>
<dbReference type="EMBL" id="KV417302">
    <property type="protein sequence ID" value="KZO93414.1"/>
    <property type="molecule type" value="Genomic_DNA"/>
</dbReference>
<reference evidence="1 2" key="1">
    <citation type="journal article" date="2016" name="Mol. Biol. Evol.">
        <title>Comparative Genomics of Early-Diverging Mushroom-Forming Fungi Provides Insights into the Origins of Lignocellulose Decay Capabilities.</title>
        <authorList>
            <person name="Nagy L.G."/>
            <person name="Riley R."/>
            <person name="Tritt A."/>
            <person name="Adam C."/>
            <person name="Daum C."/>
            <person name="Floudas D."/>
            <person name="Sun H."/>
            <person name="Yadav J.S."/>
            <person name="Pangilinan J."/>
            <person name="Larsson K.H."/>
            <person name="Matsuura K."/>
            <person name="Barry K."/>
            <person name="Labutti K."/>
            <person name="Kuo R."/>
            <person name="Ohm R.A."/>
            <person name="Bhattacharya S.S."/>
            <person name="Shirouzu T."/>
            <person name="Yoshinaga Y."/>
            <person name="Martin F.M."/>
            <person name="Grigoriev I.V."/>
            <person name="Hibbett D.S."/>
        </authorList>
    </citation>
    <scope>NUCLEOTIDE SEQUENCE [LARGE SCALE GENOMIC DNA]</scope>
    <source>
        <strain evidence="1 2">TUFC12733</strain>
    </source>
</reference>
<evidence type="ECO:0000313" key="1">
    <source>
        <dbReference type="EMBL" id="KZO93414.1"/>
    </source>
</evidence>
<protein>
    <submittedName>
        <fullName evidence="1">Uncharacterized protein</fullName>
    </submittedName>
</protein>
<dbReference type="AlphaFoldDB" id="A0A167JB18"/>
<keyword evidence="2" id="KW-1185">Reference proteome</keyword>
<evidence type="ECO:0000313" key="2">
    <source>
        <dbReference type="Proteomes" id="UP000076738"/>
    </source>
</evidence>